<dbReference type="Pfam" id="PF13639">
    <property type="entry name" value="zf-RING_2"/>
    <property type="match status" value="1"/>
</dbReference>
<dbReference type="OMA" id="DVWPYTM"/>
<keyword evidence="7 12" id="KW-0863">Zinc-finger</keyword>
<evidence type="ECO:0000259" key="13">
    <source>
        <dbReference type="PROSITE" id="PS50089"/>
    </source>
</evidence>
<evidence type="ECO:0000256" key="9">
    <source>
        <dbReference type="ARBA" id="ARBA00022833"/>
    </source>
</evidence>
<dbReference type="InterPro" id="IPR003137">
    <property type="entry name" value="PA_domain"/>
</dbReference>
<accession>A0A0P1AAC3</accession>
<comment type="subcellular location">
    <subcellularLocation>
        <location evidence="2">Membrane</location>
    </subcellularLocation>
</comment>
<dbReference type="GO" id="GO:0008270">
    <property type="term" value="F:zinc ion binding"/>
    <property type="evidence" value="ECO:0007669"/>
    <property type="project" value="UniProtKB-KW"/>
</dbReference>
<reference evidence="15" key="1">
    <citation type="submission" date="2014-09" db="EMBL/GenBank/DDBJ databases">
        <authorList>
            <person name="Sharma Rahul"/>
            <person name="Thines Marco"/>
        </authorList>
    </citation>
    <scope>NUCLEOTIDE SEQUENCE [LARGE SCALE GENOMIC DNA]</scope>
</reference>
<dbReference type="Gene3D" id="3.50.30.30">
    <property type="match status" value="1"/>
</dbReference>
<organism evidence="14 15">
    <name type="scientific">Plasmopara halstedii</name>
    <name type="common">Downy mildew of sunflower</name>
    <dbReference type="NCBI Taxonomy" id="4781"/>
    <lineage>
        <taxon>Eukaryota</taxon>
        <taxon>Sar</taxon>
        <taxon>Stramenopiles</taxon>
        <taxon>Oomycota</taxon>
        <taxon>Peronosporomycetes</taxon>
        <taxon>Peronosporales</taxon>
        <taxon>Peronosporaceae</taxon>
        <taxon>Plasmopara</taxon>
    </lineage>
</organism>
<evidence type="ECO:0000313" key="14">
    <source>
        <dbReference type="EMBL" id="CEG37306.1"/>
    </source>
</evidence>
<dbReference type="GeneID" id="36399963"/>
<name>A0A0P1AAC3_PLAHL</name>
<evidence type="ECO:0000256" key="7">
    <source>
        <dbReference type="ARBA" id="ARBA00022771"/>
    </source>
</evidence>
<dbReference type="SMART" id="SM00184">
    <property type="entry name" value="RING"/>
    <property type="match status" value="1"/>
</dbReference>
<dbReference type="SUPFAM" id="SSF52025">
    <property type="entry name" value="PA domain"/>
    <property type="match status" value="1"/>
</dbReference>
<keyword evidence="9" id="KW-0862">Zinc</keyword>
<dbReference type="InterPro" id="IPR046450">
    <property type="entry name" value="PA_dom_sf"/>
</dbReference>
<dbReference type="CDD" id="cd04818">
    <property type="entry name" value="PA_subtilisin_1"/>
    <property type="match status" value="1"/>
</dbReference>
<dbReference type="PANTHER" id="PTHR22937">
    <property type="entry name" value="E3 UBIQUITIN-PROTEIN LIGASE RNF165"/>
    <property type="match status" value="1"/>
</dbReference>
<dbReference type="PANTHER" id="PTHR22937:SF65">
    <property type="entry name" value="E3 UBIQUITIN-PROTEIN LIGASE ARK2C"/>
    <property type="match status" value="1"/>
</dbReference>
<keyword evidence="8" id="KW-0833">Ubl conjugation pathway</keyword>
<dbReference type="GO" id="GO:0016020">
    <property type="term" value="C:membrane"/>
    <property type="evidence" value="ECO:0007669"/>
    <property type="project" value="UniProtKB-SubCell"/>
</dbReference>
<proteinExistence type="predicted"/>
<dbReference type="InterPro" id="IPR013083">
    <property type="entry name" value="Znf_RING/FYVE/PHD"/>
</dbReference>
<evidence type="ECO:0000256" key="11">
    <source>
        <dbReference type="ARBA" id="ARBA00023136"/>
    </source>
</evidence>
<evidence type="ECO:0000256" key="12">
    <source>
        <dbReference type="PROSITE-ProRule" id="PRU00175"/>
    </source>
</evidence>
<feature type="domain" description="RING-type" evidence="13">
    <location>
        <begin position="263"/>
        <end position="304"/>
    </location>
</feature>
<keyword evidence="4" id="KW-0808">Transferase</keyword>
<evidence type="ECO:0000256" key="8">
    <source>
        <dbReference type="ARBA" id="ARBA00022786"/>
    </source>
</evidence>
<evidence type="ECO:0000256" key="3">
    <source>
        <dbReference type="ARBA" id="ARBA00012483"/>
    </source>
</evidence>
<protein>
    <recommendedName>
        <fullName evidence="3">RING-type E3 ubiquitin transferase</fullName>
        <ecNumber evidence="3">2.3.2.27</ecNumber>
    </recommendedName>
</protein>
<evidence type="ECO:0000256" key="10">
    <source>
        <dbReference type="ARBA" id="ARBA00022989"/>
    </source>
</evidence>
<evidence type="ECO:0000256" key="4">
    <source>
        <dbReference type="ARBA" id="ARBA00022679"/>
    </source>
</evidence>
<dbReference type="EMBL" id="CCYD01000286">
    <property type="protein sequence ID" value="CEG37306.1"/>
    <property type="molecule type" value="Genomic_DNA"/>
</dbReference>
<evidence type="ECO:0000313" key="15">
    <source>
        <dbReference type="Proteomes" id="UP000054928"/>
    </source>
</evidence>
<sequence length="336" mass="36963">MASFDDLAFIRPPDDNTTASLEFFCRDCNEVSQTRTPDGRRCLICGCVLERRYLTEANERVMPNAVFGSRAASVEELQTMVMRLLSQIGDDWNGGDADARRPASDEAVKNLGSFSADQASTIEVAIVVKGIKGEAIAIPGNFGPCESLKERKVILADPFDGARAFQNSDDMKNKIVVMARGGCTFAQKVLRAQAAGAAGVIIIQNVDVWPYTMTDSTGESKNVIIPAFMMSAKVGEGFATFIRTQSEEDILANVIVRKNARECVICQGEMVIGVQVTRMPCQHMFHTTCLHEWLQIGNSCPICRVKIAAKRNADKRLTTSQNAQQRGDFAWSEWFS</sequence>
<dbReference type="InterPro" id="IPR045191">
    <property type="entry name" value="MBR1/2-like"/>
</dbReference>
<dbReference type="Gene3D" id="3.30.40.10">
    <property type="entry name" value="Zinc/RING finger domain, C3HC4 (zinc finger)"/>
    <property type="match status" value="1"/>
</dbReference>
<dbReference type="PROSITE" id="PS50089">
    <property type="entry name" value="ZF_RING_2"/>
    <property type="match status" value="1"/>
</dbReference>
<keyword evidence="6" id="KW-0479">Metal-binding</keyword>
<evidence type="ECO:0000256" key="1">
    <source>
        <dbReference type="ARBA" id="ARBA00000900"/>
    </source>
</evidence>
<keyword evidence="10" id="KW-1133">Transmembrane helix</keyword>
<dbReference type="Proteomes" id="UP000054928">
    <property type="component" value="Unassembled WGS sequence"/>
</dbReference>
<evidence type="ECO:0000256" key="2">
    <source>
        <dbReference type="ARBA" id="ARBA00004370"/>
    </source>
</evidence>
<evidence type="ECO:0000256" key="5">
    <source>
        <dbReference type="ARBA" id="ARBA00022692"/>
    </source>
</evidence>
<comment type="catalytic activity">
    <reaction evidence="1">
        <text>S-ubiquitinyl-[E2 ubiquitin-conjugating enzyme]-L-cysteine + [acceptor protein]-L-lysine = [E2 ubiquitin-conjugating enzyme]-L-cysteine + N(6)-ubiquitinyl-[acceptor protein]-L-lysine.</text>
        <dbReference type="EC" id="2.3.2.27"/>
    </reaction>
</comment>
<keyword evidence="11" id="KW-0472">Membrane</keyword>
<dbReference type="GO" id="GO:0061630">
    <property type="term" value="F:ubiquitin protein ligase activity"/>
    <property type="evidence" value="ECO:0007669"/>
    <property type="project" value="UniProtKB-EC"/>
</dbReference>
<dbReference type="STRING" id="4781.A0A0P1AAC3"/>
<keyword evidence="15" id="KW-1185">Reference proteome</keyword>
<dbReference type="AlphaFoldDB" id="A0A0P1AAC3"/>
<dbReference type="InterPro" id="IPR001841">
    <property type="entry name" value="Znf_RING"/>
</dbReference>
<keyword evidence="5" id="KW-0812">Transmembrane</keyword>
<dbReference type="Pfam" id="PF02225">
    <property type="entry name" value="PA"/>
    <property type="match status" value="1"/>
</dbReference>
<dbReference type="SUPFAM" id="SSF57850">
    <property type="entry name" value="RING/U-box"/>
    <property type="match status" value="1"/>
</dbReference>
<dbReference type="RefSeq" id="XP_024573675.1">
    <property type="nucleotide sequence ID" value="XM_024722617.1"/>
</dbReference>
<dbReference type="EC" id="2.3.2.27" evidence="3"/>
<evidence type="ECO:0000256" key="6">
    <source>
        <dbReference type="ARBA" id="ARBA00022723"/>
    </source>
</evidence>
<dbReference type="OrthoDB" id="1630758at2759"/>